<feature type="compositionally biased region" description="Basic residues" evidence="1">
    <location>
        <begin position="99"/>
        <end position="122"/>
    </location>
</feature>
<protein>
    <recommendedName>
        <fullName evidence="5">Apple domain-containing protein</fullName>
    </recommendedName>
</protein>
<dbReference type="PANTHER" id="PTHR36578:SF1">
    <property type="entry name" value="APPLE DOMAIN-CONTAINING PROTEIN"/>
    <property type="match status" value="1"/>
</dbReference>
<comment type="caution">
    <text evidence="3">The sequence shown here is derived from an EMBL/GenBank/DDBJ whole genome shotgun (WGS) entry which is preliminary data.</text>
</comment>
<dbReference type="PANTHER" id="PTHR36578">
    <property type="entry name" value="CHROMOSOME 15, WHOLE GENOME SHOTGUN SEQUENCE"/>
    <property type="match status" value="1"/>
</dbReference>
<accession>A0A8K0L2Q8</accession>
<dbReference type="AlphaFoldDB" id="A0A8K0L2Q8"/>
<feature type="compositionally biased region" description="Low complexity" evidence="1">
    <location>
        <begin position="123"/>
        <end position="145"/>
    </location>
</feature>
<feature type="signal peptide" evidence="2">
    <location>
        <begin position="1"/>
        <end position="19"/>
    </location>
</feature>
<reference evidence="3" key="1">
    <citation type="submission" date="2021-07" db="EMBL/GenBank/DDBJ databases">
        <title>Elsinoe batatas strain:CRI-CJ2 Genome sequencing and assembly.</title>
        <authorList>
            <person name="Huang L."/>
        </authorList>
    </citation>
    <scope>NUCLEOTIDE SEQUENCE</scope>
    <source>
        <strain evidence="3">CRI-CJ2</strain>
    </source>
</reference>
<feature type="region of interest" description="Disordered" evidence="1">
    <location>
        <begin position="32"/>
        <end position="168"/>
    </location>
</feature>
<evidence type="ECO:0000313" key="3">
    <source>
        <dbReference type="EMBL" id="KAG8628027.1"/>
    </source>
</evidence>
<sequence>MQLLKTVLSLLGLLEVAAGQTASPTGQDIFAAPSITHGKGPPGGIPGATRPPAAKKTNSKVFASSVVSSLRSVKSREKAARTSTAKGKATTARTTVKTTTKKNQKKKTTTTTTTKKKKKTAKKTTTPAKKTKAAAKTTSAPTTKKQNVKAASSTKKANRRHEGRAVPADVVRSEEQRLEPRQNAKCSEPELNLLNYIPPVNTPNGFLLDAWMGNTAAANYIAPAGYYTAFYSQMAALYSKSQSLGYTQLATYDTAACAAICDARSDCAGFNIYFERNPLHKPNENTCPNPASRGSVACVPYGGMISAAEAVNFGQWRNDFMVLITGSNGYIKTPLPDTIQDFRTPKPLVGAVNAYTSSNVISYQITASYAPGDCAKLCKQTTAAKRAKAIANKASSYTPCNYFNTFNLAKNAWNYRYTYCVLYSDSNVADQAGYLNAASINNEVLNVTYSHGWSLYPPDKGLTSRTWAAAPTGTAASCKSMASQYGSSLTSMNDRVYTFACNYDVHYSSDIGNITSPDFYSCFELCDAFDGCSGFAYLGTTCYFKNLDGSSRTPQPNTWNADMAWIPAKYDGFDASKVPGTATWGPTITKVWTGASTVTTTSFECRELCAGEADVGEWWWRGEFGI</sequence>
<keyword evidence="4" id="KW-1185">Reference proteome</keyword>
<keyword evidence="2" id="KW-0732">Signal</keyword>
<evidence type="ECO:0000256" key="1">
    <source>
        <dbReference type="SAM" id="MobiDB-lite"/>
    </source>
</evidence>
<feature type="compositionally biased region" description="Low complexity" evidence="1">
    <location>
        <begin position="61"/>
        <end position="72"/>
    </location>
</feature>
<dbReference type="Proteomes" id="UP000809789">
    <property type="component" value="Unassembled WGS sequence"/>
</dbReference>
<feature type="compositionally biased region" description="Low complexity" evidence="1">
    <location>
        <begin position="81"/>
        <end position="98"/>
    </location>
</feature>
<name>A0A8K0L2Q8_9PEZI</name>
<evidence type="ECO:0000313" key="4">
    <source>
        <dbReference type="Proteomes" id="UP000809789"/>
    </source>
</evidence>
<organism evidence="3 4">
    <name type="scientific">Elsinoe batatas</name>
    <dbReference type="NCBI Taxonomy" id="2601811"/>
    <lineage>
        <taxon>Eukaryota</taxon>
        <taxon>Fungi</taxon>
        <taxon>Dikarya</taxon>
        <taxon>Ascomycota</taxon>
        <taxon>Pezizomycotina</taxon>
        <taxon>Dothideomycetes</taxon>
        <taxon>Dothideomycetidae</taxon>
        <taxon>Myriangiales</taxon>
        <taxon>Elsinoaceae</taxon>
        <taxon>Elsinoe</taxon>
    </lineage>
</organism>
<gene>
    <name evidence="3" type="ORF">KVT40_003900</name>
</gene>
<dbReference type="OrthoDB" id="271448at2759"/>
<proteinExistence type="predicted"/>
<evidence type="ECO:0008006" key="5">
    <source>
        <dbReference type="Google" id="ProtNLM"/>
    </source>
</evidence>
<dbReference type="EMBL" id="JAESVG020000004">
    <property type="protein sequence ID" value="KAG8628027.1"/>
    <property type="molecule type" value="Genomic_DNA"/>
</dbReference>
<feature type="chain" id="PRO_5035476079" description="Apple domain-containing protein" evidence="2">
    <location>
        <begin position="20"/>
        <end position="626"/>
    </location>
</feature>
<evidence type="ECO:0000256" key="2">
    <source>
        <dbReference type="SAM" id="SignalP"/>
    </source>
</evidence>